<evidence type="ECO:0000313" key="2">
    <source>
        <dbReference type="EMBL" id="KAJ2794645.1"/>
    </source>
</evidence>
<dbReference type="Proteomes" id="UP001140094">
    <property type="component" value="Unassembled WGS sequence"/>
</dbReference>
<evidence type="ECO:0000313" key="3">
    <source>
        <dbReference type="Proteomes" id="UP001140094"/>
    </source>
</evidence>
<feature type="region of interest" description="Disordered" evidence="1">
    <location>
        <begin position="1"/>
        <end position="75"/>
    </location>
</feature>
<dbReference type="AlphaFoldDB" id="A0A9W8HP35"/>
<protein>
    <submittedName>
        <fullName evidence="2">Uncharacterized protein</fullName>
    </submittedName>
</protein>
<feature type="compositionally biased region" description="Polar residues" evidence="1">
    <location>
        <begin position="29"/>
        <end position="38"/>
    </location>
</feature>
<accession>A0A9W8HP35</accession>
<name>A0A9W8HP35_9FUNG</name>
<reference evidence="2" key="1">
    <citation type="submission" date="2022-07" db="EMBL/GenBank/DDBJ databases">
        <title>Phylogenomic reconstructions and comparative analyses of Kickxellomycotina fungi.</title>
        <authorList>
            <person name="Reynolds N.K."/>
            <person name="Stajich J.E."/>
            <person name="Barry K."/>
            <person name="Grigoriev I.V."/>
            <person name="Crous P."/>
            <person name="Smith M.E."/>
        </authorList>
    </citation>
    <scope>NUCLEOTIDE SEQUENCE</scope>
    <source>
        <strain evidence="2">NRRL 1565</strain>
    </source>
</reference>
<feature type="compositionally biased region" description="Low complexity" evidence="1">
    <location>
        <begin position="314"/>
        <end position="323"/>
    </location>
</feature>
<feature type="non-terminal residue" evidence="2">
    <location>
        <position position="1"/>
    </location>
</feature>
<organism evidence="2 3">
    <name type="scientific">Coemansia guatemalensis</name>
    <dbReference type="NCBI Taxonomy" id="2761395"/>
    <lineage>
        <taxon>Eukaryota</taxon>
        <taxon>Fungi</taxon>
        <taxon>Fungi incertae sedis</taxon>
        <taxon>Zoopagomycota</taxon>
        <taxon>Kickxellomycotina</taxon>
        <taxon>Kickxellomycetes</taxon>
        <taxon>Kickxellales</taxon>
        <taxon>Kickxellaceae</taxon>
        <taxon>Coemansia</taxon>
    </lineage>
</organism>
<sequence length="486" mass="49984">PMPLHPPPQHQQHHPAPAPASYHYDSLAASAQPQQQHYDSLAGSAQAPQPQYHTQPPLPPPQLQDTSQQHLAGYAQSAAAQVSAAPGIGTVPARFLSAATTSTQQQQQQQLPALGSHQLGLVGHSAPLPAPAPAPAVSAPTAATAPTPSAQLPQPFVSPHGIPTSLLGHGAAVANAEYGVWFYPHQPLPQTDRSMGMAGMAGSASASPLSQHTIASTDQSYPLQGQFDSQMRYMAVPGQPSGASKPMVSAALPIDRSLRPISIASHQQQQQQQQQQHGLAAMHYSQSPAYPSHAQYHPSYYHPQHQMPQQALHPSILPSQPQHPQHHPPFPAQPSALAATAPMSECSSTHTSVGTAANGGVMHPGAYSAMHPASIDSVPSDQVSAAQVAAAVAAAAVSAHSIPVSNSAVGVGSGASGSASGSAIGLGGSRLAVGTNDPEHSAIPAFKFSMSMPTNSESSIPEYFEVSARTSACAVSQCSMSKALNG</sequence>
<feature type="compositionally biased region" description="Low complexity" evidence="1">
    <location>
        <begin position="135"/>
        <end position="148"/>
    </location>
</feature>
<gene>
    <name evidence="2" type="ORF">H4R20_006154</name>
</gene>
<evidence type="ECO:0000256" key="1">
    <source>
        <dbReference type="SAM" id="MobiDB-lite"/>
    </source>
</evidence>
<feature type="region of interest" description="Disordered" evidence="1">
    <location>
        <begin position="120"/>
        <end position="148"/>
    </location>
</feature>
<feature type="region of interest" description="Disordered" evidence="1">
    <location>
        <begin position="314"/>
        <end position="352"/>
    </location>
</feature>
<comment type="caution">
    <text evidence="2">The sequence shown here is derived from an EMBL/GenBank/DDBJ whole genome shotgun (WGS) entry which is preliminary data.</text>
</comment>
<dbReference type="EMBL" id="JANBUO010002463">
    <property type="protein sequence ID" value="KAJ2794645.1"/>
    <property type="molecule type" value="Genomic_DNA"/>
</dbReference>
<feature type="compositionally biased region" description="Low complexity" evidence="1">
    <location>
        <begin position="63"/>
        <end position="75"/>
    </location>
</feature>
<proteinExistence type="predicted"/>
<dbReference type="OrthoDB" id="5598763at2759"/>
<keyword evidence="3" id="KW-1185">Reference proteome</keyword>